<comment type="caution">
    <text evidence="1">The sequence shown here is derived from an EMBL/GenBank/DDBJ whole genome shotgun (WGS) entry which is preliminary data.</text>
</comment>
<dbReference type="EMBL" id="NOZQ01000088">
    <property type="protein sequence ID" value="OYD16076.1"/>
    <property type="molecule type" value="Genomic_DNA"/>
</dbReference>
<reference evidence="1 2" key="1">
    <citation type="submission" date="2017-07" db="EMBL/GenBank/DDBJ databases">
        <title>Recovery of genomes from metagenomes via a dereplication, aggregation, and scoring strategy.</title>
        <authorList>
            <person name="Sieber C.M."/>
            <person name="Probst A.J."/>
            <person name="Sharrar A."/>
            <person name="Thomas B.C."/>
            <person name="Hess M."/>
            <person name="Tringe S.G."/>
            <person name="Banfield J.F."/>
        </authorList>
    </citation>
    <scope>NUCLEOTIDE SEQUENCE [LARGE SCALE GENOMIC DNA]</scope>
    <source>
        <strain evidence="1">JGI_Cruoil_03_44_89</strain>
    </source>
</reference>
<name>A0A235BV41_UNCW3</name>
<proteinExistence type="predicted"/>
<dbReference type="AlphaFoldDB" id="A0A235BV41"/>
<sequence length="235" mass="26672">MLTYSIDPGPPIVLVCLQGYILKDFFVVSAFEAIKDKVGEGRVTTCTKGRIARFIAPDELLNKELRRHIELSDTDIARFYRKGHFQEMVEVTATVQAREDVLNTLSLLQKIGKDPDFVDVDLNALYRIFQFSYPGREGYLLCDIKENTLNLVYDGYYGEYIPVKDTVQNELEKRITHFGNIKGIMVTGEVERALGLEEELGISVEILRPLRRIYPLNSNAVEKSNYLSTALGLAI</sequence>
<evidence type="ECO:0000313" key="2">
    <source>
        <dbReference type="Proteomes" id="UP000215215"/>
    </source>
</evidence>
<evidence type="ECO:0000313" key="1">
    <source>
        <dbReference type="EMBL" id="OYD16076.1"/>
    </source>
</evidence>
<organism evidence="1 2">
    <name type="scientific">candidate division WOR-3 bacterium JGI_Cruoil_03_44_89</name>
    <dbReference type="NCBI Taxonomy" id="1973748"/>
    <lineage>
        <taxon>Bacteria</taxon>
        <taxon>Bacteria division WOR-3</taxon>
    </lineage>
</organism>
<gene>
    <name evidence="1" type="ORF">CH333_04370</name>
</gene>
<dbReference type="Proteomes" id="UP000215215">
    <property type="component" value="Unassembled WGS sequence"/>
</dbReference>
<accession>A0A235BV41</accession>
<protein>
    <submittedName>
        <fullName evidence="1">Uncharacterized protein</fullName>
    </submittedName>
</protein>